<dbReference type="Pfam" id="PF04031">
    <property type="entry name" value="Las1"/>
    <property type="match status" value="1"/>
</dbReference>
<dbReference type="AlphaFoldDB" id="A0A9P0QSH1"/>
<dbReference type="EMBL" id="CAKXYY010000018">
    <property type="protein sequence ID" value="CAH2354697.1"/>
    <property type="molecule type" value="Genomic_DNA"/>
</dbReference>
<keyword evidence="2" id="KW-1185">Reference proteome</keyword>
<sequence length="518" mass="59602">MSKVNKHPVVTSYRSVSELVTLKDWFYNFSESADNRVRAIQRVKALVSRGRLPHAIEATSLLTSVTLSDPDSNSCGSVIKQSDSNILQLSYSMALVRFVNGLLDPFQQSNFAIPLHQLAKNLKLPSLFVELRHMGTHEQLPNLDTLRLASEKALNWLFDNYWLTIEEIEGDEEEDVETVENVAHGERAYNINESAAHKVMDESKLSDQDKSYINKEYAKLNAIVTKIVNEIKVFKKIRKLDLDVEYKFGNSTDLGKKYWKAIKNIKEMNEKEGYRLYIIQTLMYKNLLIYNADKIDNKKKIKKLSPLLIKLYNPLLEELGTNFKFSLLFSILYTLNHNEGDSPVVELNTLVNYKVGFTIHHDYEIVQLLGWARYLMEGLLSDTQKFRITTSTGTVITQRISIVERLLKDIPVVVHTRRLELLQTLLSLFKKNNFQNKELGDSIVEAIEKMKKELVVKNYAPPPSLDDLLNEGDTVSTIDIERVIKRPKLEQKASTSESEHFFFEKVENWEPTAFGTFV</sequence>
<dbReference type="PANTHER" id="PTHR15002:SF0">
    <property type="entry name" value="RIBOSOMAL BIOGENESIS PROTEIN LAS1L"/>
    <property type="match status" value="1"/>
</dbReference>
<dbReference type="InterPro" id="IPR007174">
    <property type="entry name" value="Las1"/>
</dbReference>
<accession>A0A9P0QSH1</accession>
<dbReference type="GO" id="GO:0030687">
    <property type="term" value="C:preribosome, large subunit precursor"/>
    <property type="evidence" value="ECO:0007669"/>
    <property type="project" value="TreeGrafter"/>
</dbReference>
<dbReference type="GO" id="GO:0000470">
    <property type="term" value="P:maturation of LSU-rRNA"/>
    <property type="evidence" value="ECO:0007669"/>
    <property type="project" value="TreeGrafter"/>
</dbReference>
<dbReference type="GO" id="GO:0000460">
    <property type="term" value="P:maturation of 5.8S rRNA"/>
    <property type="evidence" value="ECO:0007669"/>
    <property type="project" value="TreeGrafter"/>
</dbReference>
<protein>
    <submittedName>
        <fullName evidence="1">Protein Las1p</fullName>
    </submittedName>
</protein>
<dbReference type="GO" id="GO:0004519">
    <property type="term" value="F:endonuclease activity"/>
    <property type="evidence" value="ECO:0007669"/>
    <property type="project" value="InterPro"/>
</dbReference>
<dbReference type="Proteomes" id="UP000837801">
    <property type="component" value="Unassembled WGS sequence"/>
</dbReference>
<evidence type="ECO:0000313" key="1">
    <source>
        <dbReference type="EMBL" id="CAH2354697.1"/>
    </source>
</evidence>
<reference evidence="1" key="1">
    <citation type="submission" date="2022-03" db="EMBL/GenBank/DDBJ databases">
        <authorList>
            <person name="Legras J.-L."/>
            <person name="Devillers H."/>
            <person name="Grondin C."/>
        </authorList>
    </citation>
    <scope>NUCLEOTIDE SEQUENCE</scope>
    <source>
        <strain evidence="1">CLIB 1423</strain>
    </source>
</reference>
<dbReference type="PANTHER" id="PTHR15002">
    <property type="entry name" value="RIBOSOMAL BIOGENESIS PROTEIN LAS1L"/>
    <property type="match status" value="1"/>
</dbReference>
<evidence type="ECO:0000313" key="2">
    <source>
        <dbReference type="Proteomes" id="UP000837801"/>
    </source>
</evidence>
<comment type="caution">
    <text evidence="1">The sequence shown here is derived from an EMBL/GenBank/DDBJ whole genome shotgun (WGS) entry which is preliminary data.</text>
</comment>
<gene>
    <name evidence="1" type="ORF">CLIB1423_18S01662</name>
</gene>
<dbReference type="OrthoDB" id="10263222at2759"/>
<organism evidence="1 2">
    <name type="scientific">[Candida] railenensis</name>
    <dbReference type="NCBI Taxonomy" id="45579"/>
    <lineage>
        <taxon>Eukaryota</taxon>
        <taxon>Fungi</taxon>
        <taxon>Dikarya</taxon>
        <taxon>Ascomycota</taxon>
        <taxon>Saccharomycotina</taxon>
        <taxon>Pichiomycetes</taxon>
        <taxon>Debaryomycetaceae</taxon>
        <taxon>Kurtzmaniella</taxon>
    </lineage>
</organism>
<dbReference type="GO" id="GO:0090730">
    <property type="term" value="C:Las1 complex"/>
    <property type="evidence" value="ECO:0007669"/>
    <property type="project" value="InterPro"/>
</dbReference>
<proteinExistence type="predicted"/>
<name>A0A9P0QSH1_9ASCO</name>